<organism evidence="3 4">
    <name type="scientific">Ferrovibrio terrae</name>
    <dbReference type="NCBI Taxonomy" id="2594003"/>
    <lineage>
        <taxon>Bacteria</taxon>
        <taxon>Pseudomonadati</taxon>
        <taxon>Pseudomonadota</taxon>
        <taxon>Alphaproteobacteria</taxon>
        <taxon>Rhodospirillales</taxon>
        <taxon>Rhodospirillaceae</taxon>
        <taxon>Ferrovibrio</taxon>
    </lineage>
</organism>
<dbReference type="Pfam" id="PF02639">
    <property type="entry name" value="DUF188"/>
    <property type="match status" value="1"/>
</dbReference>
<dbReference type="AlphaFoldDB" id="A0A516H749"/>
<dbReference type="HAMAP" id="MF_00489">
    <property type="entry name" value="UPF0178"/>
    <property type="match status" value="1"/>
</dbReference>
<dbReference type="NCBIfam" id="NF001095">
    <property type="entry name" value="PRK00124.1"/>
    <property type="match status" value="1"/>
</dbReference>
<proteinExistence type="inferred from homology"/>
<evidence type="ECO:0000313" key="3">
    <source>
        <dbReference type="EMBL" id="QDO99551.1"/>
    </source>
</evidence>
<dbReference type="KEGG" id="fer:FNB15_20800"/>
<dbReference type="RefSeq" id="WP_144258547.1">
    <property type="nucleotide sequence ID" value="NZ_CP041636.1"/>
</dbReference>
<evidence type="ECO:0000313" key="4">
    <source>
        <dbReference type="Proteomes" id="UP000317496"/>
    </source>
</evidence>
<dbReference type="PANTHER" id="PTHR35146">
    <property type="entry name" value="UPF0178 PROTEIN YAII"/>
    <property type="match status" value="1"/>
</dbReference>
<sequence length="153" mass="16525">MTTIYVDADACPVKDEVYRVAERHGVAVVVVANSWLNVPRNLPWLRLQVVAEGLDKADDWIAETAATGDVVVTSDVPLAARCVKTGAKVLSATGREFSEASIGMDLASRNLMSDLRAANPTESFGGGPRPFSQKDRSAFLQALHVMLEKLKRG</sequence>
<keyword evidence="4" id="KW-1185">Reference proteome</keyword>
<protein>
    <recommendedName>
        <fullName evidence="2">UPF0178 protein FNB15_20800</fullName>
    </recommendedName>
</protein>
<evidence type="ECO:0000256" key="2">
    <source>
        <dbReference type="HAMAP-Rule" id="MF_00489"/>
    </source>
</evidence>
<gene>
    <name evidence="3" type="ORF">FNB15_20800</name>
</gene>
<dbReference type="InterPro" id="IPR003791">
    <property type="entry name" value="UPF0178"/>
</dbReference>
<dbReference type="OrthoDB" id="9798918at2"/>
<reference evidence="3 4" key="1">
    <citation type="submission" date="2019-07" db="EMBL/GenBank/DDBJ databases">
        <title>Genome sequencing for Ferrovibrio sp. K5.</title>
        <authorList>
            <person name="Park S.-J."/>
        </authorList>
    </citation>
    <scope>NUCLEOTIDE SEQUENCE [LARGE SCALE GENOMIC DNA]</scope>
    <source>
        <strain evidence="3 4">K5</strain>
    </source>
</reference>
<dbReference type="Proteomes" id="UP000317496">
    <property type="component" value="Chromosome"/>
</dbReference>
<evidence type="ECO:0000256" key="1">
    <source>
        <dbReference type="ARBA" id="ARBA00008522"/>
    </source>
</evidence>
<name>A0A516H749_9PROT</name>
<dbReference type="EMBL" id="CP041636">
    <property type="protein sequence ID" value="QDO99551.1"/>
    <property type="molecule type" value="Genomic_DNA"/>
</dbReference>
<comment type="similarity">
    <text evidence="1 2">Belongs to the UPF0178 family.</text>
</comment>
<accession>A0A516H749</accession>
<dbReference type="PANTHER" id="PTHR35146:SF1">
    <property type="entry name" value="UPF0178 PROTEIN YAII"/>
    <property type="match status" value="1"/>
</dbReference>
<dbReference type="CDD" id="cd18720">
    <property type="entry name" value="PIN_YqxD-like"/>
    <property type="match status" value="1"/>
</dbReference>